<dbReference type="Gene3D" id="3.40.50.300">
    <property type="entry name" value="P-loop containing nucleotide triphosphate hydrolases"/>
    <property type="match status" value="1"/>
</dbReference>
<comment type="similarity">
    <text evidence="2">Belongs to the ABC transporter superfamily.</text>
</comment>
<dbReference type="FunFam" id="3.40.50.300:FF:000589">
    <property type="entry name" value="ABC transporter, ATP-binding subunit"/>
    <property type="match status" value="1"/>
</dbReference>
<name>C4XQZ0_SOLM1</name>
<dbReference type="Proteomes" id="UP000009071">
    <property type="component" value="Chromosome"/>
</dbReference>
<gene>
    <name evidence="11" type="ordered locus">DMR_43790</name>
</gene>
<dbReference type="KEGG" id="dma:DMR_43790"/>
<dbReference type="PANTHER" id="PTHR42711">
    <property type="entry name" value="ABC TRANSPORTER ATP-BINDING PROTEIN"/>
    <property type="match status" value="1"/>
</dbReference>
<evidence type="ECO:0000313" key="11">
    <source>
        <dbReference type="EMBL" id="BAH77870.1"/>
    </source>
</evidence>
<dbReference type="AlphaFoldDB" id="C4XQZ0"/>
<keyword evidence="6" id="KW-0547">Nucleotide-binding</keyword>
<dbReference type="GO" id="GO:0005886">
    <property type="term" value="C:plasma membrane"/>
    <property type="evidence" value="ECO:0007669"/>
    <property type="project" value="UniProtKB-SubCell"/>
</dbReference>
<evidence type="ECO:0000256" key="5">
    <source>
        <dbReference type="ARBA" id="ARBA00022475"/>
    </source>
</evidence>
<evidence type="ECO:0000313" key="12">
    <source>
        <dbReference type="Proteomes" id="UP000009071"/>
    </source>
</evidence>
<dbReference type="PANTHER" id="PTHR42711:SF5">
    <property type="entry name" value="ABC TRANSPORTER ATP-BINDING PROTEIN NATA"/>
    <property type="match status" value="1"/>
</dbReference>
<keyword evidence="5" id="KW-1003">Cell membrane</keyword>
<keyword evidence="12" id="KW-1185">Reference proteome</keyword>
<dbReference type="InterPro" id="IPR003593">
    <property type="entry name" value="AAA+_ATPase"/>
</dbReference>
<protein>
    <submittedName>
        <fullName evidence="11">ABC transporter ATP-binding protein</fullName>
    </submittedName>
</protein>
<evidence type="ECO:0000256" key="6">
    <source>
        <dbReference type="ARBA" id="ARBA00022741"/>
    </source>
</evidence>
<evidence type="ECO:0000256" key="9">
    <source>
        <dbReference type="ARBA" id="ARBA00023136"/>
    </source>
</evidence>
<dbReference type="OrthoDB" id="9809450at2"/>
<dbReference type="InterPro" id="IPR027417">
    <property type="entry name" value="P-loop_NTPase"/>
</dbReference>
<sequence length="310" mass="34323">MRPENDTTEQPVLELTDVRKAYGDFEAVRGVSFAVSRGECFGLLGPNGAGKTTTIRMIYGFSPRCAGEIRLFGQDIATAFRRVKARLGVCQQGNTLDPDLSVLENLLVFAGYFGIPRAEAKARAEELLAFFALEGKKRFQYEELSGGMARRLMLARAIVNRPELLILDEPTTGLDPQSRNTLWDRLLDLKRQGMTILLTTHAMEEAERFCDRLCIIDHGRVVTEGDPAGLVAAHAGRHALEVESPEPAMAEHLAAAGARFDRSGRRLIVYGDDKAALLALRERFCAESGFLRPATLEDVFLRATGRELRE</sequence>
<comment type="subcellular location">
    <subcellularLocation>
        <location evidence="1">Cell membrane</location>
    </subcellularLocation>
</comment>
<dbReference type="HOGENOM" id="CLU_000604_1_2_7"/>
<keyword evidence="7 11" id="KW-0067">ATP-binding</keyword>
<dbReference type="SUPFAM" id="SSF52540">
    <property type="entry name" value="P-loop containing nucleoside triphosphate hydrolases"/>
    <property type="match status" value="1"/>
</dbReference>
<evidence type="ECO:0000256" key="8">
    <source>
        <dbReference type="ARBA" id="ARBA00022967"/>
    </source>
</evidence>
<proteinExistence type="inferred from homology"/>
<evidence type="ECO:0000256" key="2">
    <source>
        <dbReference type="ARBA" id="ARBA00005417"/>
    </source>
</evidence>
<dbReference type="RefSeq" id="WP_015862988.1">
    <property type="nucleotide sequence ID" value="NC_012796.1"/>
</dbReference>
<keyword evidence="9" id="KW-0472">Membrane</keyword>
<evidence type="ECO:0000259" key="10">
    <source>
        <dbReference type="PROSITE" id="PS50893"/>
    </source>
</evidence>
<feature type="domain" description="ABC transporter" evidence="10">
    <location>
        <begin position="13"/>
        <end position="243"/>
    </location>
</feature>
<keyword evidence="3" id="KW-0813">Transport</keyword>
<dbReference type="GO" id="GO:0016887">
    <property type="term" value="F:ATP hydrolysis activity"/>
    <property type="evidence" value="ECO:0007669"/>
    <property type="project" value="InterPro"/>
</dbReference>
<dbReference type="PROSITE" id="PS00211">
    <property type="entry name" value="ABC_TRANSPORTER_1"/>
    <property type="match status" value="1"/>
</dbReference>
<dbReference type="Pfam" id="PF00005">
    <property type="entry name" value="ABC_tran"/>
    <property type="match status" value="1"/>
</dbReference>
<accession>C4XQZ0</accession>
<dbReference type="EMBL" id="AP010904">
    <property type="protein sequence ID" value="BAH77870.1"/>
    <property type="molecule type" value="Genomic_DNA"/>
</dbReference>
<keyword evidence="4" id="KW-0536">Nodulation</keyword>
<dbReference type="SMART" id="SM00382">
    <property type="entry name" value="AAA"/>
    <property type="match status" value="1"/>
</dbReference>
<dbReference type="InterPro" id="IPR050763">
    <property type="entry name" value="ABC_transporter_ATP-binding"/>
</dbReference>
<dbReference type="InterPro" id="IPR017871">
    <property type="entry name" value="ABC_transporter-like_CS"/>
</dbReference>
<dbReference type="eggNOG" id="COG1131">
    <property type="taxonomic scope" value="Bacteria"/>
</dbReference>
<dbReference type="GO" id="GO:0005524">
    <property type="term" value="F:ATP binding"/>
    <property type="evidence" value="ECO:0007669"/>
    <property type="project" value="UniProtKB-KW"/>
</dbReference>
<reference evidence="11 12" key="1">
    <citation type="journal article" date="2009" name="Genome Res.">
        <title>Whole genome sequence of Desulfovibrio magneticus strain RS-1 revealed common gene clusters in magnetotactic bacteria.</title>
        <authorList>
            <person name="Nakazawa H."/>
            <person name="Arakaki A."/>
            <person name="Narita-Yamada S."/>
            <person name="Yashiro I."/>
            <person name="Jinno K."/>
            <person name="Aoki N."/>
            <person name="Tsuruyama A."/>
            <person name="Okamura Y."/>
            <person name="Tanikawa S."/>
            <person name="Fujita N."/>
            <person name="Takeyama H."/>
            <person name="Matsunaga T."/>
        </authorList>
    </citation>
    <scope>NUCLEOTIDE SEQUENCE [LARGE SCALE GENOMIC DNA]</scope>
    <source>
        <strain evidence="12">ATCC 700980 / DSM 13731 / RS-1</strain>
    </source>
</reference>
<evidence type="ECO:0000256" key="1">
    <source>
        <dbReference type="ARBA" id="ARBA00004236"/>
    </source>
</evidence>
<keyword evidence="8" id="KW-1278">Translocase</keyword>
<evidence type="ECO:0000256" key="7">
    <source>
        <dbReference type="ARBA" id="ARBA00022840"/>
    </source>
</evidence>
<dbReference type="STRING" id="573370.DMR_43790"/>
<evidence type="ECO:0000256" key="4">
    <source>
        <dbReference type="ARBA" id="ARBA00022458"/>
    </source>
</evidence>
<dbReference type="InterPro" id="IPR003439">
    <property type="entry name" value="ABC_transporter-like_ATP-bd"/>
</dbReference>
<evidence type="ECO:0000256" key="3">
    <source>
        <dbReference type="ARBA" id="ARBA00022448"/>
    </source>
</evidence>
<organism evidence="11 12">
    <name type="scientific">Solidesulfovibrio magneticus (strain ATCC 700980 / DSM 13731 / RS-1)</name>
    <name type="common">Desulfovibrio magneticus</name>
    <dbReference type="NCBI Taxonomy" id="573370"/>
    <lineage>
        <taxon>Bacteria</taxon>
        <taxon>Pseudomonadati</taxon>
        <taxon>Thermodesulfobacteriota</taxon>
        <taxon>Desulfovibrionia</taxon>
        <taxon>Desulfovibrionales</taxon>
        <taxon>Desulfovibrionaceae</taxon>
        <taxon>Solidesulfovibrio</taxon>
    </lineage>
</organism>
<dbReference type="PROSITE" id="PS50893">
    <property type="entry name" value="ABC_TRANSPORTER_2"/>
    <property type="match status" value="1"/>
</dbReference>